<dbReference type="Pfam" id="PF13302">
    <property type="entry name" value="Acetyltransf_3"/>
    <property type="match status" value="1"/>
</dbReference>
<dbReference type="PROSITE" id="PS51186">
    <property type="entry name" value="GNAT"/>
    <property type="match status" value="1"/>
</dbReference>
<dbReference type="AlphaFoldDB" id="A0A0R2JTQ8"/>
<keyword evidence="3" id="KW-1185">Reference proteome</keyword>
<dbReference type="PATRIC" id="fig|1620.3.peg.1609"/>
<dbReference type="InterPro" id="IPR000182">
    <property type="entry name" value="GNAT_dom"/>
</dbReference>
<reference evidence="2 3" key="1">
    <citation type="journal article" date="2015" name="Genome Announc.">
        <title>Expanding the biotechnology potential of lactobacilli through comparative genomics of 213 strains and associated genera.</title>
        <authorList>
            <person name="Sun Z."/>
            <person name="Harris H.M."/>
            <person name="McCann A."/>
            <person name="Guo C."/>
            <person name="Argimon S."/>
            <person name="Zhang W."/>
            <person name="Yang X."/>
            <person name="Jeffery I.B."/>
            <person name="Cooney J.C."/>
            <person name="Kagawa T.F."/>
            <person name="Liu W."/>
            <person name="Song Y."/>
            <person name="Salvetti E."/>
            <person name="Wrobel A."/>
            <person name="Rasinkangas P."/>
            <person name="Parkhill J."/>
            <person name="Rea M.C."/>
            <person name="O'Sullivan O."/>
            <person name="Ritari J."/>
            <person name="Douillard F.P."/>
            <person name="Paul Ross R."/>
            <person name="Yang R."/>
            <person name="Briner A.E."/>
            <person name="Felis G.E."/>
            <person name="de Vos W.M."/>
            <person name="Barrangou R."/>
            <person name="Klaenhammer T.R."/>
            <person name="Caufield P.W."/>
            <person name="Cui Y."/>
            <person name="Zhang H."/>
            <person name="O'Toole P.W."/>
        </authorList>
    </citation>
    <scope>NUCLEOTIDE SEQUENCE [LARGE SCALE GENOMIC DNA]</scope>
    <source>
        <strain evidence="2 3">DSM 20014</strain>
    </source>
</reference>
<dbReference type="GO" id="GO:0016747">
    <property type="term" value="F:acyltransferase activity, transferring groups other than amino-acyl groups"/>
    <property type="evidence" value="ECO:0007669"/>
    <property type="project" value="InterPro"/>
</dbReference>
<dbReference type="SUPFAM" id="SSF55729">
    <property type="entry name" value="Acyl-CoA N-acyltransferases (Nat)"/>
    <property type="match status" value="1"/>
</dbReference>
<evidence type="ECO:0000313" key="3">
    <source>
        <dbReference type="Proteomes" id="UP000051673"/>
    </source>
</evidence>
<accession>A0A0R2JTQ8</accession>
<dbReference type="CDD" id="cd04301">
    <property type="entry name" value="NAT_SF"/>
    <property type="match status" value="1"/>
</dbReference>
<dbReference type="RefSeq" id="WP_236698232.1">
    <property type="nucleotide sequence ID" value="NZ_JQCD01000018.1"/>
</dbReference>
<dbReference type="Proteomes" id="UP000051673">
    <property type="component" value="Unassembled WGS sequence"/>
</dbReference>
<sequence>MVKHVSFREITQADLPKLWSISFGPEADLEWMKFNGPYFNDPILTWPEFSESFTSKRVDNPGYAVICVDDEPVGMLSSYFEDGDLGYWLEVGLVVYDANQWGNGIGQQVLKPWIAFLL</sequence>
<gene>
    <name evidence="2" type="ORF">IV67_GL001574</name>
</gene>
<feature type="domain" description="N-acetyltransferase" evidence="1">
    <location>
        <begin position="5"/>
        <end position="118"/>
    </location>
</feature>
<organism evidence="2 3">
    <name type="scientific">Weissella minor</name>
    <dbReference type="NCBI Taxonomy" id="1620"/>
    <lineage>
        <taxon>Bacteria</taxon>
        <taxon>Bacillati</taxon>
        <taxon>Bacillota</taxon>
        <taxon>Bacilli</taxon>
        <taxon>Lactobacillales</taxon>
        <taxon>Lactobacillaceae</taxon>
        <taxon>Weissella</taxon>
    </lineage>
</organism>
<dbReference type="STRING" id="1620.IV67_GL001574"/>
<dbReference type="EMBL" id="JQCD01000018">
    <property type="protein sequence ID" value="KRN77517.1"/>
    <property type="molecule type" value="Genomic_DNA"/>
</dbReference>
<name>A0A0R2JTQ8_9LACO</name>
<evidence type="ECO:0000259" key="1">
    <source>
        <dbReference type="PROSITE" id="PS51186"/>
    </source>
</evidence>
<dbReference type="InterPro" id="IPR016181">
    <property type="entry name" value="Acyl_CoA_acyltransferase"/>
</dbReference>
<dbReference type="Gene3D" id="3.40.630.30">
    <property type="match status" value="1"/>
</dbReference>
<proteinExistence type="predicted"/>
<comment type="caution">
    <text evidence="2">The sequence shown here is derived from an EMBL/GenBank/DDBJ whole genome shotgun (WGS) entry which is preliminary data.</text>
</comment>
<evidence type="ECO:0000313" key="2">
    <source>
        <dbReference type="EMBL" id="KRN77517.1"/>
    </source>
</evidence>
<protein>
    <recommendedName>
        <fullName evidence="1">N-acetyltransferase domain-containing protein</fullName>
    </recommendedName>
</protein>